<accession>A0A076PJE1</accession>
<dbReference type="PRINTS" id="PR00080">
    <property type="entry name" value="SDRFAMILY"/>
</dbReference>
<dbReference type="Pfam" id="PF13561">
    <property type="entry name" value="adh_short_C2"/>
    <property type="match status" value="1"/>
</dbReference>
<dbReference type="InterPro" id="IPR002347">
    <property type="entry name" value="SDR_fam"/>
</dbReference>
<organism evidence="3 4">
    <name type="scientific">Comamonas testosteroni TK102</name>
    <dbReference type="NCBI Taxonomy" id="1392005"/>
    <lineage>
        <taxon>Bacteria</taxon>
        <taxon>Pseudomonadati</taxon>
        <taxon>Pseudomonadota</taxon>
        <taxon>Betaproteobacteria</taxon>
        <taxon>Burkholderiales</taxon>
        <taxon>Comamonadaceae</taxon>
        <taxon>Comamonas</taxon>
    </lineage>
</organism>
<dbReference type="RefSeq" id="WP_043370837.1">
    <property type="nucleotide sequence ID" value="NZ_CP006704.1"/>
</dbReference>
<dbReference type="GO" id="GO:0016491">
    <property type="term" value="F:oxidoreductase activity"/>
    <property type="evidence" value="ECO:0007669"/>
    <property type="project" value="UniProtKB-KW"/>
</dbReference>
<dbReference type="PANTHER" id="PTHR24321:SF8">
    <property type="entry name" value="ESTRADIOL 17-BETA-DEHYDROGENASE 8-RELATED"/>
    <property type="match status" value="1"/>
</dbReference>
<dbReference type="FunFam" id="3.40.50.720:FF:000084">
    <property type="entry name" value="Short-chain dehydrogenase reductase"/>
    <property type="match status" value="1"/>
</dbReference>
<evidence type="ECO:0000256" key="2">
    <source>
        <dbReference type="ARBA" id="ARBA00023002"/>
    </source>
</evidence>
<evidence type="ECO:0000256" key="1">
    <source>
        <dbReference type="ARBA" id="ARBA00006484"/>
    </source>
</evidence>
<sequence>MLKDKVALVTGAASGIGRCVALTWAREGARVVLADLNEEQGQETAALVRELGAEALYLRADAGSSADHEALVALTMRHFGRLDAACNNAGIGGVSAPTVDYPLDAWEQVLRVNLSGVFYACKYQIAAMLQGGGGSIINMASILGAVGFANSAAYTAAKHGVLGLTKAAALEYSARGVRVNAVGPGFIHTPMISGLEQDPSTHAALVAAHPMGRLGQPEEIAELVAWLASDRASFVTGAYYPVDGGYLAR</sequence>
<reference evidence="3 4" key="1">
    <citation type="journal article" date="2014" name="Genome Announc.">
        <title>Complete Genome Sequence of Polychlorinated Biphenyl Degrader Comamonas testosteroni TK102 (NBRC 109938).</title>
        <authorList>
            <person name="Fukuda K."/>
            <person name="Hosoyama A."/>
            <person name="Tsuchikane K."/>
            <person name="Ohji S."/>
            <person name="Yamazoe A."/>
            <person name="Fujita N."/>
            <person name="Shintani M."/>
            <person name="Kimbara K."/>
        </authorList>
    </citation>
    <scope>NUCLEOTIDE SEQUENCE [LARGE SCALE GENOMIC DNA]</scope>
    <source>
        <strain evidence="3">TK102</strain>
    </source>
</reference>
<dbReference type="PROSITE" id="PS00061">
    <property type="entry name" value="ADH_SHORT"/>
    <property type="match status" value="1"/>
</dbReference>
<name>A0A076PJE1_COMTE</name>
<dbReference type="AlphaFoldDB" id="A0A076PJE1"/>
<dbReference type="SUPFAM" id="SSF51735">
    <property type="entry name" value="NAD(P)-binding Rossmann-fold domains"/>
    <property type="match status" value="1"/>
</dbReference>
<protein>
    <submittedName>
        <fullName evidence="3">3-hydroxybutyrate dehydrogenase</fullName>
    </submittedName>
</protein>
<dbReference type="EMBL" id="CP006704">
    <property type="protein sequence ID" value="AIJ44846.1"/>
    <property type="molecule type" value="Genomic_DNA"/>
</dbReference>
<evidence type="ECO:0000313" key="4">
    <source>
        <dbReference type="Proteomes" id="UP000028782"/>
    </source>
</evidence>
<dbReference type="PANTHER" id="PTHR24321">
    <property type="entry name" value="DEHYDROGENASES, SHORT CHAIN"/>
    <property type="match status" value="1"/>
</dbReference>
<proteinExistence type="inferred from homology"/>
<dbReference type="Proteomes" id="UP000028782">
    <property type="component" value="Chromosome"/>
</dbReference>
<comment type="similarity">
    <text evidence="1">Belongs to the short-chain dehydrogenases/reductases (SDR) family.</text>
</comment>
<gene>
    <name evidence="3" type="ORF">O987_03385</name>
</gene>
<dbReference type="HOGENOM" id="CLU_010194_1_0_4"/>
<dbReference type="InterPro" id="IPR020904">
    <property type="entry name" value="Sc_DH/Rdtase_CS"/>
</dbReference>
<dbReference type="KEGG" id="ctes:O987_03385"/>
<dbReference type="PRINTS" id="PR00081">
    <property type="entry name" value="GDHRDH"/>
</dbReference>
<keyword evidence="2" id="KW-0560">Oxidoreductase</keyword>
<dbReference type="InterPro" id="IPR036291">
    <property type="entry name" value="NAD(P)-bd_dom_sf"/>
</dbReference>
<dbReference type="Gene3D" id="3.40.50.720">
    <property type="entry name" value="NAD(P)-binding Rossmann-like Domain"/>
    <property type="match status" value="1"/>
</dbReference>
<evidence type="ECO:0000313" key="3">
    <source>
        <dbReference type="EMBL" id="AIJ44846.1"/>
    </source>
</evidence>
<dbReference type="NCBIfam" id="NF005559">
    <property type="entry name" value="PRK07231.1"/>
    <property type="match status" value="1"/>
</dbReference>